<organism evidence="1 2">
    <name type="scientific">Caerostris darwini</name>
    <dbReference type="NCBI Taxonomy" id="1538125"/>
    <lineage>
        <taxon>Eukaryota</taxon>
        <taxon>Metazoa</taxon>
        <taxon>Ecdysozoa</taxon>
        <taxon>Arthropoda</taxon>
        <taxon>Chelicerata</taxon>
        <taxon>Arachnida</taxon>
        <taxon>Araneae</taxon>
        <taxon>Araneomorphae</taxon>
        <taxon>Entelegynae</taxon>
        <taxon>Araneoidea</taxon>
        <taxon>Araneidae</taxon>
        <taxon>Caerostris</taxon>
    </lineage>
</organism>
<proteinExistence type="predicted"/>
<name>A0AAV4PNQ8_9ARAC</name>
<dbReference type="EMBL" id="BPLQ01003036">
    <property type="protein sequence ID" value="GIX97421.1"/>
    <property type="molecule type" value="Genomic_DNA"/>
</dbReference>
<comment type="caution">
    <text evidence="1">The sequence shown here is derived from an EMBL/GenBank/DDBJ whole genome shotgun (WGS) entry which is preliminary data.</text>
</comment>
<keyword evidence="2" id="KW-1185">Reference proteome</keyword>
<gene>
    <name evidence="1" type="ORF">CDAR_412971</name>
</gene>
<evidence type="ECO:0000313" key="1">
    <source>
        <dbReference type="EMBL" id="GIX97421.1"/>
    </source>
</evidence>
<dbReference type="Proteomes" id="UP001054837">
    <property type="component" value="Unassembled WGS sequence"/>
</dbReference>
<dbReference type="AlphaFoldDB" id="A0AAV4PNQ8"/>
<accession>A0AAV4PNQ8</accession>
<evidence type="ECO:0000313" key="2">
    <source>
        <dbReference type="Proteomes" id="UP001054837"/>
    </source>
</evidence>
<protein>
    <submittedName>
        <fullName evidence="1">Uncharacterized protein</fullName>
    </submittedName>
</protein>
<sequence length="130" mass="14386">MGSEMKKRELSGNRIGPGVRVPYTWLQGPGVHRPGYTGIVYRDIDLGTRVRCRFNVFSKVLCSYVQPRGLGGKCDANQKDDFISPELRVPGGNGVVGVTCLLARDTSFRRKISLFFRYGKMPPFSSGSVP</sequence>
<reference evidence="1 2" key="1">
    <citation type="submission" date="2021-06" db="EMBL/GenBank/DDBJ databases">
        <title>Caerostris darwini draft genome.</title>
        <authorList>
            <person name="Kono N."/>
            <person name="Arakawa K."/>
        </authorList>
    </citation>
    <scope>NUCLEOTIDE SEQUENCE [LARGE SCALE GENOMIC DNA]</scope>
</reference>